<name>A0A1B6MLP7_9HEMI</name>
<evidence type="ECO:0000256" key="5">
    <source>
        <dbReference type="SAM" id="MobiDB-lite"/>
    </source>
</evidence>
<dbReference type="GO" id="GO:0008270">
    <property type="term" value="F:zinc ion binding"/>
    <property type="evidence" value="ECO:0007669"/>
    <property type="project" value="UniProtKB-UniRule"/>
</dbReference>
<dbReference type="PROSITE" id="PS51144">
    <property type="entry name" value="ALPHA_CA_2"/>
    <property type="match status" value="1"/>
</dbReference>
<dbReference type="SUPFAM" id="SSF51069">
    <property type="entry name" value="Carbonic anhydrase"/>
    <property type="match status" value="1"/>
</dbReference>
<dbReference type="Pfam" id="PF00194">
    <property type="entry name" value="Carb_anhydrase"/>
    <property type="match status" value="1"/>
</dbReference>
<dbReference type="Gene3D" id="3.10.200.10">
    <property type="entry name" value="Alpha carbonic anhydrase"/>
    <property type="match status" value="1"/>
</dbReference>
<dbReference type="PANTHER" id="PTHR18952:SF233">
    <property type="entry name" value="CARBONIC ANHYDRASE 14"/>
    <property type="match status" value="1"/>
</dbReference>
<dbReference type="InterPro" id="IPR018338">
    <property type="entry name" value="Carbonic_anhydrase_a-class_CS"/>
</dbReference>
<feature type="region of interest" description="Disordered" evidence="5">
    <location>
        <begin position="355"/>
        <end position="375"/>
    </location>
</feature>
<gene>
    <name evidence="7" type="ORF">g.50748</name>
</gene>
<evidence type="ECO:0000256" key="3">
    <source>
        <dbReference type="ARBA" id="ARBA00022833"/>
    </source>
</evidence>
<feature type="compositionally biased region" description="Basic and acidic residues" evidence="5">
    <location>
        <begin position="558"/>
        <end position="576"/>
    </location>
</feature>
<dbReference type="InterPro" id="IPR001148">
    <property type="entry name" value="CA_dom"/>
</dbReference>
<organism evidence="7">
    <name type="scientific">Graphocephala atropunctata</name>
    <dbReference type="NCBI Taxonomy" id="36148"/>
    <lineage>
        <taxon>Eukaryota</taxon>
        <taxon>Metazoa</taxon>
        <taxon>Ecdysozoa</taxon>
        <taxon>Arthropoda</taxon>
        <taxon>Hexapoda</taxon>
        <taxon>Insecta</taxon>
        <taxon>Pterygota</taxon>
        <taxon>Neoptera</taxon>
        <taxon>Paraneoptera</taxon>
        <taxon>Hemiptera</taxon>
        <taxon>Auchenorrhyncha</taxon>
        <taxon>Membracoidea</taxon>
        <taxon>Cicadellidae</taxon>
        <taxon>Cicadellinae</taxon>
        <taxon>Cicadellini</taxon>
        <taxon>Graphocephala</taxon>
    </lineage>
</organism>
<evidence type="ECO:0000256" key="4">
    <source>
        <dbReference type="RuleBase" id="RU367011"/>
    </source>
</evidence>
<dbReference type="PANTHER" id="PTHR18952">
    <property type="entry name" value="CARBONIC ANHYDRASE"/>
    <property type="match status" value="1"/>
</dbReference>
<comment type="catalytic activity">
    <reaction evidence="4">
        <text>hydrogencarbonate + H(+) = CO2 + H2O</text>
        <dbReference type="Rhea" id="RHEA:10748"/>
        <dbReference type="ChEBI" id="CHEBI:15377"/>
        <dbReference type="ChEBI" id="CHEBI:15378"/>
        <dbReference type="ChEBI" id="CHEBI:16526"/>
        <dbReference type="ChEBI" id="CHEBI:17544"/>
        <dbReference type="EC" id="4.2.1.1"/>
    </reaction>
</comment>
<evidence type="ECO:0000256" key="2">
    <source>
        <dbReference type="ARBA" id="ARBA00022723"/>
    </source>
</evidence>
<dbReference type="InterPro" id="IPR036398">
    <property type="entry name" value="CA_dom_sf"/>
</dbReference>
<dbReference type="AlphaFoldDB" id="A0A1B6MLP7"/>
<keyword evidence="4" id="KW-0456">Lyase</keyword>
<protein>
    <recommendedName>
        <fullName evidence="4">Carbonic anhydrase</fullName>
        <ecNumber evidence="4">4.2.1.1</ecNumber>
    </recommendedName>
</protein>
<feature type="region of interest" description="Disordered" evidence="5">
    <location>
        <begin position="553"/>
        <end position="605"/>
    </location>
</feature>
<dbReference type="PROSITE" id="PS00162">
    <property type="entry name" value="ALPHA_CA_1"/>
    <property type="match status" value="1"/>
</dbReference>
<evidence type="ECO:0000256" key="1">
    <source>
        <dbReference type="ARBA" id="ARBA00010718"/>
    </source>
</evidence>
<dbReference type="EC" id="4.2.1.1" evidence="4"/>
<proteinExistence type="inferred from homology"/>
<dbReference type="GO" id="GO:0004089">
    <property type="term" value="F:carbonate dehydratase activity"/>
    <property type="evidence" value="ECO:0007669"/>
    <property type="project" value="UniProtKB-UniRule"/>
</dbReference>
<dbReference type="SMART" id="SM01057">
    <property type="entry name" value="Carb_anhydrase"/>
    <property type="match status" value="1"/>
</dbReference>
<keyword evidence="2 4" id="KW-0479">Metal-binding</keyword>
<comment type="function">
    <text evidence="4">Reversible hydration of carbon dioxide.</text>
</comment>
<feature type="domain" description="Alpha-carbonic anhydrase" evidence="6">
    <location>
        <begin position="1"/>
        <end position="261"/>
    </location>
</feature>
<keyword evidence="3 4" id="KW-0862">Zinc</keyword>
<reference evidence="7" key="1">
    <citation type="submission" date="2015-11" db="EMBL/GenBank/DDBJ databases">
        <title>De novo transcriptome assembly of four potential Pierce s Disease insect vectors from Arizona vineyards.</title>
        <authorList>
            <person name="Tassone E.E."/>
        </authorList>
    </citation>
    <scope>NUCLEOTIDE SEQUENCE</scope>
</reference>
<evidence type="ECO:0000259" key="6">
    <source>
        <dbReference type="PROSITE" id="PS51144"/>
    </source>
</evidence>
<sequence>MTLSNNLDKYITESKNLIREAALKDGKLLSPIDLSLSMTIPLYLDRLEWIQFGNLPSIMKISNTGETVIISAQWTGTSSRPYLAGGPLDDSYVFSQVHFHWGAGEHEGSEHSVDGSCYPLEMHAVFYKSQYHTQDEALKEGDGIVVLVYLCKLKEKSSPGLEWLSSYLNQVVGPKMSTMLPLAPLSSLLVPFTRDYIIYWGSLSVGHCSHVMLWLVSRAALAISLEDLNKFRRLLSSRKEAMNKIIIAGKSTQNRSVFHANPSLETKYFLLPGIVEPSRQFLDCAQNNYTQMAVLDQQQAEQIFSRRCNGDEELINVTHKINPTSKEMEIKLSSFRDDWCKESDLRNVKESLENISRNNSGRSSPSLVGASGTSPTKIVLGETNKIEQTNENIKLNEIKTCLMTDDLCKGSDPKNVKESKEKDLKNSYDKVLLSSHIPSGSSPTRFPIIKMRSGELYLEKLKNNKFKLMDKDESVKLQLKKGVELKRLSSESLVSKTVHERSEILRQPNKKALVSLLKENFAEGPPFKSKLPVRKNHDKPILKSSLVKYFTRPVSAPHSEKSQTESTRSPETEKYKTKLRPSCDPGPEKIKTQYSKMVSKPFGHK</sequence>
<comment type="cofactor">
    <cofactor evidence="4">
        <name>Zn(2+)</name>
        <dbReference type="ChEBI" id="CHEBI:29105"/>
    </cofactor>
</comment>
<accession>A0A1B6MLP7</accession>
<evidence type="ECO:0000313" key="7">
    <source>
        <dbReference type="EMBL" id="JAT36785.1"/>
    </source>
</evidence>
<dbReference type="GO" id="GO:0005737">
    <property type="term" value="C:cytoplasm"/>
    <property type="evidence" value="ECO:0007669"/>
    <property type="project" value="TreeGrafter"/>
</dbReference>
<dbReference type="EMBL" id="GEBQ01003192">
    <property type="protein sequence ID" value="JAT36785.1"/>
    <property type="molecule type" value="Transcribed_RNA"/>
</dbReference>
<dbReference type="InterPro" id="IPR023561">
    <property type="entry name" value="Carbonic_anhydrase_a-class"/>
</dbReference>
<comment type="similarity">
    <text evidence="1 4">Belongs to the alpha-carbonic anhydrase family.</text>
</comment>